<dbReference type="AlphaFoldDB" id="A0A0C9Y526"/>
<sequence length="68" mass="7644">MTLRRIAPRSLYMILHVPQAIGMDLITRCIMFFTIKASMKIRQRSILISVTTSASDYAPPQVPTFSSA</sequence>
<name>A0A0C9Y526_9AGAM</name>
<proteinExistence type="predicted"/>
<protein>
    <submittedName>
        <fullName evidence="1">Uncharacterized protein</fullName>
    </submittedName>
</protein>
<dbReference type="Proteomes" id="UP000054018">
    <property type="component" value="Unassembled WGS sequence"/>
</dbReference>
<keyword evidence="2" id="KW-1185">Reference proteome</keyword>
<gene>
    <name evidence="1" type="ORF">PISMIDRAFT_689736</name>
</gene>
<evidence type="ECO:0000313" key="2">
    <source>
        <dbReference type="Proteomes" id="UP000054018"/>
    </source>
</evidence>
<organism evidence="1 2">
    <name type="scientific">Pisolithus microcarpus 441</name>
    <dbReference type="NCBI Taxonomy" id="765257"/>
    <lineage>
        <taxon>Eukaryota</taxon>
        <taxon>Fungi</taxon>
        <taxon>Dikarya</taxon>
        <taxon>Basidiomycota</taxon>
        <taxon>Agaricomycotina</taxon>
        <taxon>Agaricomycetes</taxon>
        <taxon>Agaricomycetidae</taxon>
        <taxon>Boletales</taxon>
        <taxon>Sclerodermatineae</taxon>
        <taxon>Pisolithaceae</taxon>
        <taxon>Pisolithus</taxon>
    </lineage>
</organism>
<reference evidence="2" key="2">
    <citation type="submission" date="2015-01" db="EMBL/GenBank/DDBJ databases">
        <title>Evolutionary Origins and Diversification of the Mycorrhizal Mutualists.</title>
        <authorList>
            <consortium name="DOE Joint Genome Institute"/>
            <consortium name="Mycorrhizal Genomics Consortium"/>
            <person name="Kohler A."/>
            <person name="Kuo A."/>
            <person name="Nagy L.G."/>
            <person name="Floudas D."/>
            <person name="Copeland A."/>
            <person name="Barry K.W."/>
            <person name="Cichocki N."/>
            <person name="Veneault-Fourrey C."/>
            <person name="LaButti K."/>
            <person name="Lindquist E.A."/>
            <person name="Lipzen A."/>
            <person name="Lundell T."/>
            <person name="Morin E."/>
            <person name="Murat C."/>
            <person name="Riley R."/>
            <person name="Ohm R."/>
            <person name="Sun H."/>
            <person name="Tunlid A."/>
            <person name="Henrissat B."/>
            <person name="Grigoriev I.V."/>
            <person name="Hibbett D.S."/>
            <person name="Martin F."/>
        </authorList>
    </citation>
    <scope>NUCLEOTIDE SEQUENCE [LARGE SCALE GENOMIC DNA]</scope>
    <source>
        <strain evidence="2">441</strain>
    </source>
</reference>
<reference evidence="1 2" key="1">
    <citation type="submission" date="2014-04" db="EMBL/GenBank/DDBJ databases">
        <authorList>
            <consortium name="DOE Joint Genome Institute"/>
            <person name="Kuo A."/>
            <person name="Kohler A."/>
            <person name="Costa M.D."/>
            <person name="Nagy L.G."/>
            <person name="Floudas D."/>
            <person name="Copeland A."/>
            <person name="Barry K.W."/>
            <person name="Cichocki N."/>
            <person name="Veneault-Fourrey C."/>
            <person name="LaButti K."/>
            <person name="Lindquist E.A."/>
            <person name="Lipzen A."/>
            <person name="Lundell T."/>
            <person name="Morin E."/>
            <person name="Murat C."/>
            <person name="Sun H."/>
            <person name="Tunlid A."/>
            <person name="Henrissat B."/>
            <person name="Grigoriev I.V."/>
            <person name="Hibbett D.S."/>
            <person name="Martin F."/>
            <person name="Nordberg H.P."/>
            <person name="Cantor M.N."/>
            <person name="Hua S.X."/>
        </authorList>
    </citation>
    <scope>NUCLEOTIDE SEQUENCE [LARGE SCALE GENOMIC DNA]</scope>
    <source>
        <strain evidence="1 2">441</strain>
    </source>
</reference>
<evidence type="ECO:0000313" key="1">
    <source>
        <dbReference type="EMBL" id="KIK12111.1"/>
    </source>
</evidence>
<dbReference type="HOGENOM" id="CLU_2929090_0_0_1"/>
<dbReference type="EMBL" id="KN834115">
    <property type="protein sequence ID" value="KIK12111.1"/>
    <property type="molecule type" value="Genomic_DNA"/>
</dbReference>
<accession>A0A0C9Y526</accession>